<dbReference type="eggNOG" id="COG1055">
    <property type="taxonomic scope" value="Bacteria"/>
</dbReference>
<sequence length="408" mass="44393">MQPMIFLAAVILTGTFVVFALGKSPFFRVDRAGAAIIGAALTIASGILTFDQATQFIDFRTIALLFSMMILTAYLKLSGFFQWVGNLMLTRLRTKNQLLGAVVAASGMLSALFVNDIICLLFTPIVLIICQRAQLPPVPYLIGVATASNVGSAATLIGNPQNMLIGSLSRLSFVQYLIVAAPLALVGLAINYYLIRFFYRDALTGPLTAGQLTGVVYHRHLVRKSLWVTAFILTGFVTGCEPVVVAGLGAAYLLITRRLKPNKVYASIDFNLLVIFTGLFIVIGGVEKSGLMGWLMERLSFIDFSIFPLFAVLTLVLSNIFSNVPAVLLLKFFIPATDISGVWWSGMAIFSTFAGNLTITGSIANLIVVEIAKREHVSIGFVEYMRIGLPLTLLISAIGLVYFQLFYL</sequence>
<evidence type="ECO:0000313" key="13">
    <source>
        <dbReference type="Proteomes" id="UP000003240"/>
    </source>
</evidence>
<evidence type="ECO:0000256" key="9">
    <source>
        <dbReference type="ARBA" id="ARBA00023136"/>
    </source>
</evidence>
<feature type="transmembrane region" description="Helical" evidence="10">
    <location>
        <begin position="342"/>
        <end position="367"/>
    </location>
</feature>
<evidence type="ECO:0000256" key="6">
    <source>
        <dbReference type="ARBA" id="ARBA00022692"/>
    </source>
</evidence>
<keyword evidence="5" id="KW-1003">Cell membrane</keyword>
<feature type="transmembrane region" description="Helical" evidence="10">
    <location>
        <begin position="267"/>
        <end position="286"/>
    </location>
</feature>
<keyword evidence="9 10" id="KW-0472">Membrane</keyword>
<evidence type="ECO:0000256" key="5">
    <source>
        <dbReference type="ARBA" id="ARBA00022475"/>
    </source>
</evidence>
<evidence type="ECO:0000259" key="11">
    <source>
        <dbReference type="Pfam" id="PF03600"/>
    </source>
</evidence>
<evidence type="ECO:0000256" key="1">
    <source>
        <dbReference type="ARBA" id="ARBA00004651"/>
    </source>
</evidence>
<dbReference type="GO" id="GO:0015105">
    <property type="term" value="F:arsenite transmembrane transporter activity"/>
    <property type="evidence" value="ECO:0007669"/>
    <property type="project" value="InterPro"/>
</dbReference>
<dbReference type="PANTHER" id="PTHR43302">
    <property type="entry name" value="TRANSPORTER ARSB-RELATED"/>
    <property type="match status" value="1"/>
</dbReference>
<dbReference type="PRINTS" id="PR00758">
    <property type="entry name" value="ARSENICPUMP"/>
</dbReference>
<evidence type="ECO:0000256" key="10">
    <source>
        <dbReference type="SAM" id="Phobius"/>
    </source>
</evidence>
<keyword evidence="7" id="KW-0059">Arsenical resistance</keyword>
<evidence type="ECO:0000256" key="8">
    <source>
        <dbReference type="ARBA" id="ARBA00022989"/>
    </source>
</evidence>
<comment type="subcellular location">
    <subcellularLocation>
        <location evidence="1">Cell membrane</location>
        <topology evidence="1">Multi-pass membrane protein</topology>
    </subcellularLocation>
</comment>
<evidence type="ECO:0000256" key="2">
    <source>
        <dbReference type="ARBA" id="ARBA00006433"/>
    </source>
</evidence>
<feature type="transmembrane region" description="Helical" evidence="10">
    <location>
        <begin position="32"/>
        <end position="50"/>
    </location>
</feature>
<dbReference type="GO" id="GO:0005886">
    <property type="term" value="C:plasma membrane"/>
    <property type="evidence" value="ECO:0007669"/>
    <property type="project" value="UniProtKB-SubCell"/>
</dbReference>
<organism evidence="12 13">
    <name type="scientific">Acetonema longum DSM 6540</name>
    <dbReference type="NCBI Taxonomy" id="1009370"/>
    <lineage>
        <taxon>Bacteria</taxon>
        <taxon>Bacillati</taxon>
        <taxon>Bacillota</taxon>
        <taxon>Negativicutes</taxon>
        <taxon>Acetonemataceae</taxon>
        <taxon>Acetonema</taxon>
    </lineage>
</organism>
<dbReference type="Proteomes" id="UP000003240">
    <property type="component" value="Unassembled WGS sequence"/>
</dbReference>
<dbReference type="Pfam" id="PF03600">
    <property type="entry name" value="CitMHS"/>
    <property type="match status" value="1"/>
</dbReference>
<reference evidence="12 13" key="1">
    <citation type="journal article" date="2011" name="EMBO J.">
        <title>Structural diversity of bacterial flagellar motors.</title>
        <authorList>
            <person name="Chen S."/>
            <person name="Beeby M."/>
            <person name="Murphy G.E."/>
            <person name="Leadbetter J.R."/>
            <person name="Hendrixson D.R."/>
            <person name="Briegel A."/>
            <person name="Li Z."/>
            <person name="Shi J."/>
            <person name="Tocheva E.I."/>
            <person name="Muller A."/>
            <person name="Dobro M.J."/>
            <person name="Jensen G.J."/>
        </authorList>
    </citation>
    <scope>NUCLEOTIDE SEQUENCE [LARGE SCALE GENOMIC DNA]</scope>
    <source>
        <strain evidence="12 13">DSM 6540</strain>
    </source>
</reference>
<dbReference type="RefSeq" id="WP_004093733.1">
    <property type="nucleotide sequence ID" value="NZ_AFGF01000049.1"/>
</dbReference>
<accession>F7NGG7</accession>
<dbReference type="STRING" id="1009370.ALO_05775"/>
<evidence type="ECO:0000256" key="4">
    <source>
        <dbReference type="ARBA" id="ARBA00022448"/>
    </source>
</evidence>
<comment type="similarity">
    <text evidence="2">Belongs to the ArsB family.</text>
</comment>
<feature type="transmembrane region" description="Helical" evidence="10">
    <location>
        <begin position="306"/>
        <end position="330"/>
    </location>
</feature>
<dbReference type="InterPro" id="IPR000802">
    <property type="entry name" value="Arsenical_pump_ArsB"/>
</dbReference>
<keyword evidence="4" id="KW-0813">Transport</keyword>
<evidence type="ECO:0000313" key="12">
    <source>
        <dbReference type="EMBL" id="EGO64771.1"/>
    </source>
</evidence>
<evidence type="ECO:0000256" key="3">
    <source>
        <dbReference type="ARBA" id="ARBA00009843"/>
    </source>
</evidence>
<dbReference type="InterPro" id="IPR004680">
    <property type="entry name" value="Cit_transptr-like_dom"/>
</dbReference>
<proteinExistence type="inferred from homology"/>
<protein>
    <submittedName>
        <fullName evidence="12">Arsenical pump membrane protein</fullName>
    </submittedName>
</protein>
<keyword evidence="8 10" id="KW-1133">Transmembrane helix</keyword>
<comment type="similarity">
    <text evidence="3">Belongs to the CitM (TC 2.A.11) transporter family.</text>
</comment>
<feature type="transmembrane region" description="Helical" evidence="10">
    <location>
        <begin position="173"/>
        <end position="195"/>
    </location>
</feature>
<dbReference type="GO" id="GO:0046685">
    <property type="term" value="P:response to arsenic-containing substance"/>
    <property type="evidence" value="ECO:0007669"/>
    <property type="project" value="UniProtKB-KW"/>
</dbReference>
<name>F7NGG7_9FIRM</name>
<keyword evidence="13" id="KW-1185">Reference proteome</keyword>
<feature type="transmembrane region" description="Helical" evidence="10">
    <location>
        <begin position="226"/>
        <end position="255"/>
    </location>
</feature>
<comment type="caution">
    <text evidence="12">The sequence shown here is derived from an EMBL/GenBank/DDBJ whole genome shotgun (WGS) entry which is preliminary data.</text>
</comment>
<dbReference type="EMBL" id="AFGF01000049">
    <property type="protein sequence ID" value="EGO64771.1"/>
    <property type="molecule type" value="Genomic_DNA"/>
</dbReference>
<gene>
    <name evidence="12" type="ORF">ALO_05775</name>
</gene>
<feature type="transmembrane region" description="Helical" evidence="10">
    <location>
        <begin position="387"/>
        <end position="407"/>
    </location>
</feature>
<feature type="transmembrane region" description="Helical" evidence="10">
    <location>
        <begin position="104"/>
        <end position="130"/>
    </location>
</feature>
<dbReference type="PANTHER" id="PTHR43302:SF5">
    <property type="entry name" value="TRANSPORTER ARSB-RELATED"/>
    <property type="match status" value="1"/>
</dbReference>
<keyword evidence="6 10" id="KW-0812">Transmembrane</keyword>
<dbReference type="AlphaFoldDB" id="F7NGG7"/>
<feature type="transmembrane region" description="Helical" evidence="10">
    <location>
        <begin position="62"/>
        <end position="84"/>
    </location>
</feature>
<feature type="domain" description="Citrate transporter-like" evidence="11">
    <location>
        <begin position="17"/>
        <end position="353"/>
    </location>
</feature>
<evidence type="ECO:0000256" key="7">
    <source>
        <dbReference type="ARBA" id="ARBA00022849"/>
    </source>
</evidence>
<dbReference type="CDD" id="cd01117">
    <property type="entry name" value="YbiR_permease"/>
    <property type="match status" value="1"/>
</dbReference>